<evidence type="ECO:0000256" key="2">
    <source>
        <dbReference type="SAM" id="SignalP"/>
    </source>
</evidence>
<keyword evidence="5" id="KW-1185">Reference proteome</keyword>
<comment type="caution">
    <text evidence="4">The sequence shown here is derived from an EMBL/GenBank/DDBJ whole genome shotgun (WGS) entry which is preliminary data.</text>
</comment>
<sequence>MRSWLAIGALLPIQVASLCLVNGTAPAERKNLVNPNGETYPVGIWVSNWAAGWATSHLVNTLIQEMLGYNTELKGPGGGTVHGYRAIAGCSRPTNDDDPGCETQVSYVHLTVEMWRGYYADWDALQKNKAMAPKWLTSMGYQGKVSQYFGKNQQAEAAQMQGLPLEFYSSYDVDWWKPWNYFDQLSAVDTSLLKRCNETQLYSDVQMRATLAWTGDTGGIQIVNGKAIGVCPDEYTWRSPACRSNSSRCIVYFTGGNGWGVDIIMQQAIAWNMPTAIAVAKDWSSFSALPLAVKSTFYWWVPDPTFLDLAPIEIIFPAYDRNAYAAGDFRTNPSDLEIAKGTSKDLFTLAPRVENFLVNMEIDMTTLNNILLEQKTTGDSWENVTCKWLQNNEATWSSWLPDDTTCFAGFGLVDIESGEFVMDRAIKEGKRCQACPSGTYSKQLVDTMGVTYICEQCPVGTSQASGASLTCDPCDKGSYQDELGSQSCKRCPLNNYNDQEGAAQCTVCPSGSGTLGLGSSIFTDCGCVEGRIDVSTTEGMLNCVECSTGLSCPAMSFLESYKTGTHPLGEKYVASVEAGYYTTALQPLEVYKCGKIFHCPGGLPETCAGGRDGVPCAECPQGETWSENQCMGCEVWRQVLWAVSIVGIFIFLTVSYYLMTSKVTAKASVLFTTTCAFGMLVSLLQSVGIIGMMTVEWPVDLKGFFSYFQVLLLDLDSFGFACFAGAETSFRYTVSVCFFPAAVAWLFLNFLVSKVLPPKWNWDWTKVSSCAGQVLQVGFSTMSTIALAPLMCYTHPNGQQSILKYPNVICGESEHTVMLIAGVLLLVFGVFGFLSLCTYAALRVPHWSAKEQHARVRVFRFLVFRFRLDSWWFGVPLLTRGPLISLPIVLATDYPPIQTIWVTLILASFLVIQSMAWPWKVPMLNVLDCWMSYCILILVAGSALYLEPISKGATESFTNGFSTVMMVIIFSSIGMMVLMSLTALVHRAAMGGNQEFAVFNLSRTHNSDVVAKKLKDMAELMAQMDEKELEKALDTLAVFDTRRITKFMTMMAAEVMPDGKDFSFGTRVSSASFSQKAAPATVSPGTAPETV</sequence>
<evidence type="ECO:0000259" key="3">
    <source>
        <dbReference type="Pfam" id="PF07699"/>
    </source>
</evidence>
<feature type="transmembrane region" description="Helical" evidence="1">
    <location>
        <begin position="732"/>
        <end position="752"/>
    </location>
</feature>
<dbReference type="CDD" id="cd00185">
    <property type="entry name" value="TNFRSF"/>
    <property type="match status" value="1"/>
</dbReference>
<name>A0ABP0SCT2_9DINO</name>
<keyword evidence="1" id="KW-0812">Transmembrane</keyword>
<feature type="transmembrane region" description="Helical" evidence="1">
    <location>
        <begin position="817"/>
        <end position="842"/>
    </location>
</feature>
<dbReference type="Gene3D" id="2.10.50.10">
    <property type="entry name" value="Tumor Necrosis Factor Receptor, subunit A, domain 2"/>
    <property type="match status" value="2"/>
</dbReference>
<dbReference type="PANTHER" id="PTHR46967:SF2">
    <property type="entry name" value="SUSHI, VON WILLEBRAND FACTOR TYPE A, EGF AND PENTRAXIN DOMAIN-CONTAINING PROTEIN 1-LIKE"/>
    <property type="match status" value="1"/>
</dbReference>
<dbReference type="Proteomes" id="UP001642484">
    <property type="component" value="Unassembled WGS sequence"/>
</dbReference>
<feature type="transmembrane region" description="Helical" evidence="1">
    <location>
        <begin position="899"/>
        <end position="919"/>
    </location>
</feature>
<dbReference type="PANTHER" id="PTHR46967">
    <property type="entry name" value="INSULIN-LIKE GROWTH FACTOR BINDING PROTEIN,N-TERMINAL"/>
    <property type="match status" value="1"/>
</dbReference>
<dbReference type="InterPro" id="IPR011641">
    <property type="entry name" value="Tyr-kin_ephrin_A/B_rcpt-like"/>
</dbReference>
<feature type="signal peptide" evidence="2">
    <location>
        <begin position="1"/>
        <end position="17"/>
    </location>
</feature>
<feature type="transmembrane region" description="Helical" evidence="1">
    <location>
        <begin position="926"/>
        <end position="946"/>
    </location>
</feature>
<dbReference type="SMART" id="SM01411">
    <property type="entry name" value="Ephrin_rec_like"/>
    <property type="match status" value="2"/>
</dbReference>
<keyword evidence="2" id="KW-0732">Signal</keyword>
<reference evidence="4 5" key="1">
    <citation type="submission" date="2024-02" db="EMBL/GenBank/DDBJ databases">
        <authorList>
            <person name="Chen Y."/>
            <person name="Shah S."/>
            <person name="Dougan E. K."/>
            <person name="Thang M."/>
            <person name="Chan C."/>
        </authorList>
    </citation>
    <scope>NUCLEOTIDE SEQUENCE [LARGE SCALE GENOMIC DNA]</scope>
</reference>
<dbReference type="EMBL" id="CAXAMN010027339">
    <property type="protein sequence ID" value="CAK9110154.1"/>
    <property type="molecule type" value="Genomic_DNA"/>
</dbReference>
<dbReference type="SUPFAM" id="SSF53850">
    <property type="entry name" value="Periplasmic binding protein-like II"/>
    <property type="match status" value="1"/>
</dbReference>
<dbReference type="Pfam" id="PF07699">
    <property type="entry name" value="Ephrin_rec_like"/>
    <property type="match status" value="1"/>
</dbReference>
<evidence type="ECO:0000313" key="5">
    <source>
        <dbReference type="Proteomes" id="UP001642484"/>
    </source>
</evidence>
<keyword evidence="1" id="KW-1133">Transmembrane helix</keyword>
<gene>
    <name evidence="4" type="ORF">CCMP2556_LOCUS51222</name>
</gene>
<keyword evidence="1" id="KW-0472">Membrane</keyword>
<accession>A0ABP0SCT2</accession>
<dbReference type="SUPFAM" id="SSF57184">
    <property type="entry name" value="Growth factor receptor domain"/>
    <property type="match status" value="1"/>
</dbReference>
<dbReference type="InterPro" id="IPR009030">
    <property type="entry name" value="Growth_fac_rcpt_cys_sf"/>
</dbReference>
<feature type="chain" id="PRO_5047278528" description="Tyrosine-protein kinase ephrin type A/B receptor-like domain-containing protein" evidence="2">
    <location>
        <begin position="18"/>
        <end position="1091"/>
    </location>
</feature>
<feature type="domain" description="Tyrosine-protein kinase ephrin type A/B receptor-like" evidence="3">
    <location>
        <begin position="465"/>
        <end position="502"/>
    </location>
</feature>
<evidence type="ECO:0000256" key="1">
    <source>
        <dbReference type="SAM" id="Phobius"/>
    </source>
</evidence>
<feature type="transmembrane region" description="Helical" evidence="1">
    <location>
        <begin position="639"/>
        <end position="658"/>
    </location>
</feature>
<feature type="transmembrane region" description="Helical" evidence="1">
    <location>
        <begin position="704"/>
        <end position="725"/>
    </location>
</feature>
<evidence type="ECO:0000313" key="4">
    <source>
        <dbReference type="EMBL" id="CAK9110154.1"/>
    </source>
</evidence>
<proteinExistence type="predicted"/>
<organism evidence="4 5">
    <name type="scientific">Durusdinium trenchii</name>
    <dbReference type="NCBI Taxonomy" id="1381693"/>
    <lineage>
        <taxon>Eukaryota</taxon>
        <taxon>Sar</taxon>
        <taxon>Alveolata</taxon>
        <taxon>Dinophyceae</taxon>
        <taxon>Suessiales</taxon>
        <taxon>Symbiodiniaceae</taxon>
        <taxon>Durusdinium</taxon>
    </lineage>
</organism>
<feature type="transmembrane region" description="Helical" evidence="1">
    <location>
        <begin position="670"/>
        <end position="692"/>
    </location>
</feature>
<protein>
    <recommendedName>
        <fullName evidence="3">Tyrosine-protein kinase ephrin type A/B receptor-like domain-containing protein</fullName>
    </recommendedName>
</protein>
<feature type="transmembrane region" description="Helical" evidence="1">
    <location>
        <begin position="966"/>
        <end position="985"/>
    </location>
</feature>